<comment type="caution">
    <text evidence="2">The sequence shown here is derived from an EMBL/GenBank/DDBJ whole genome shotgun (WGS) entry which is preliminary data.</text>
</comment>
<keyword evidence="1" id="KW-0472">Membrane</keyword>
<name>A0AAP2RAT4_9EURY</name>
<feature type="transmembrane region" description="Helical" evidence="1">
    <location>
        <begin position="14"/>
        <end position="35"/>
    </location>
</feature>
<keyword evidence="1" id="KW-0812">Transmembrane</keyword>
<keyword evidence="3" id="KW-1185">Reference proteome</keyword>
<keyword evidence="1" id="KW-1133">Transmembrane helix</keyword>
<dbReference type="InterPro" id="IPR055713">
    <property type="entry name" value="DUF7289"/>
</dbReference>
<dbReference type="Pfam" id="PF23960">
    <property type="entry name" value="DUF7289"/>
    <property type="match status" value="1"/>
</dbReference>
<sequence length="253" mass="27718">MMGLFSDERAVSEAIGYVIIFGMVITCIGIVLVSGDQVIKDTEARTSFQGVEQSFNVLASDLTKTALESSPVKTTRIKFDMGSLRLEPDDNMLVVKFPSGGAVPIYSGNYGSVRFESSRNDRAISLENGAIVEEYSISSIMSKPPRMYYSPDSKTLMITVIDLKGERAAVGNSALCSIQMKYSGSELIDISGPENTVEICVMTNATDAWKSYFTNDFTPVMTIQPSSDGWVNATLGNVKRVMIVRYDIDMKID</sequence>
<evidence type="ECO:0000256" key="1">
    <source>
        <dbReference type="SAM" id="Phobius"/>
    </source>
</evidence>
<evidence type="ECO:0000313" key="3">
    <source>
        <dbReference type="Proteomes" id="UP001320159"/>
    </source>
</evidence>
<reference evidence="2 3" key="1">
    <citation type="submission" date="2017-11" db="EMBL/GenBank/DDBJ databases">
        <title>Isolation and Characterization of Family Methanocellaceae Species from Potential Methane Hydrate Area Offshore Southwestern Taiwan.</title>
        <authorList>
            <person name="Zhang W.-L."/>
            <person name="Chen W.-C."/>
            <person name="Lai M.-C."/>
            <person name="Chen S.-C."/>
        </authorList>
    </citation>
    <scope>NUCLEOTIDE SEQUENCE [LARGE SCALE GENOMIC DNA]</scope>
    <source>
        <strain evidence="2 3">CWC-04</strain>
    </source>
</reference>
<proteinExistence type="predicted"/>
<evidence type="ECO:0000313" key="2">
    <source>
        <dbReference type="EMBL" id="MCD1294136.1"/>
    </source>
</evidence>
<dbReference type="Proteomes" id="UP001320159">
    <property type="component" value="Unassembled WGS sequence"/>
</dbReference>
<gene>
    <name evidence="2" type="ORF">CUJ83_03900</name>
</gene>
<dbReference type="RefSeq" id="WP_230740816.1">
    <property type="nucleotide sequence ID" value="NZ_PGCK01000002.1"/>
</dbReference>
<protein>
    <submittedName>
        <fullName evidence="2">Uncharacterized protein</fullName>
    </submittedName>
</protein>
<accession>A0AAP2RAT4</accession>
<organism evidence="2 3">
    <name type="scientific">Methanooceanicella nereidis</name>
    <dbReference type="NCBI Taxonomy" id="2052831"/>
    <lineage>
        <taxon>Archaea</taxon>
        <taxon>Methanobacteriati</taxon>
        <taxon>Methanobacteriota</taxon>
        <taxon>Stenosarchaea group</taxon>
        <taxon>Methanomicrobia</taxon>
        <taxon>Methanocellales</taxon>
        <taxon>Methanocellaceae</taxon>
        <taxon>Methanooceanicella</taxon>
    </lineage>
</organism>
<dbReference type="AlphaFoldDB" id="A0AAP2RAT4"/>
<dbReference type="EMBL" id="PGCK01000002">
    <property type="protein sequence ID" value="MCD1294136.1"/>
    <property type="molecule type" value="Genomic_DNA"/>
</dbReference>